<dbReference type="GO" id="GO:0005829">
    <property type="term" value="C:cytosol"/>
    <property type="evidence" value="ECO:0007669"/>
    <property type="project" value="TreeGrafter"/>
</dbReference>
<proteinExistence type="predicted"/>
<dbReference type="AlphaFoldDB" id="A0AAN7T907"/>
<name>A0AAN7T907_9PEZI</name>
<comment type="caution">
    <text evidence="1">The sequence shown here is derived from an EMBL/GenBank/DDBJ whole genome shotgun (WGS) entry which is preliminary data.</text>
</comment>
<reference evidence="1" key="1">
    <citation type="submission" date="2023-08" db="EMBL/GenBank/DDBJ databases">
        <title>Black Yeasts Isolated from many extreme environments.</title>
        <authorList>
            <person name="Coleine C."/>
            <person name="Stajich J.E."/>
            <person name="Selbmann L."/>
        </authorList>
    </citation>
    <scope>NUCLEOTIDE SEQUENCE</scope>
    <source>
        <strain evidence="1">CCFEE 5401</strain>
    </source>
</reference>
<dbReference type="Proteomes" id="UP001310890">
    <property type="component" value="Unassembled WGS sequence"/>
</dbReference>
<dbReference type="Pfam" id="PF10294">
    <property type="entry name" value="Methyltransf_16"/>
    <property type="match status" value="1"/>
</dbReference>
<evidence type="ECO:0000313" key="2">
    <source>
        <dbReference type="Proteomes" id="UP001310890"/>
    </source>
</evidence>
<organism evidence="1 2">
    <name type="scientific">Meristemomyces frigidus</name>
    <dbReference type="NCBI Taxonomy" id="1508187"/>
    <lineage>
        <taxon>Eukaryota</taxon>
        <taxon>Fungi</taxon>
        <taxon>Dikarya</taxon>
        <taxon>Ascomycota</taxon>
        <taxon>Pezizomycotina</taxon>
        <taxon>Dothideomycetes</taxon>
        <taxon>Dothideomycetidae</taxon>
        <taxon>Mycosphaerellales</taxon>
        <taxon>Teratosphaeriaceae</taxon>
        <taxon>Meristemomyces</taxon>
    </lineage>
</organism>
<dbReference type="Gene3D" id="3.40.50.150">
    <property type="entry name" value="Vaccinia Virus protein VP39"/>
    <property type="match status" value="1"/>
</dbReference>
<dbReference type="GO" id="GO:0032991">
    <property type="term" value="C:protein-containing complex"/>
    <property type="evidence" value="ECO:0007669"/>
    <property type="project" value="TreeGrafter"/>
</dbReference>
<dbReference type="EMBL" id="JAVRRL010000107">
    <property type="protein sequence ID" value="KAK5107777.1"/>
    <property type="molecule type" value="Genomic_DNA"/>
</dbReference>
<dbReference type="SUPFAM" id="SSF53335">
    <property type="entry name" value="S-adenosyl-L-methionine-dependent methyltransferases"/>
    <property type="match status" value="1"/>
</dbReference>
<dbReference type="InterPro" id="IPR019410">
    <property type="entry name" value="Methyltransf_16"/>
</dbReference>
<evidence type="ECO:0008006" key="3">
    <source>
        <dbReference type="Google" id="ProtNLM"/>
    </source>
</evidence>
<dbReference type="PANTHER" id="PTHR14614:SF109">
    <property type="entry name" value="RIBOSOMAL LYSINE N-METHYLTRANSFERASE 5"/>
    <property type="match status" value="1"/>
</dbReference>
<dbReference type="PANTHER" id="PTHR14614">
    <property type="entry name" value="HEPATOCELLULAR CARCINOMA-ASSOCIATED ANTIGEN"/>
    <property type="match status" value="1"/>
</dbReference>
<accession>A0AAN7T907</accession>
<gene>
    <name evidence="1" type="ORF">LTR62_000701</name>
</gene>
<dbReference type="InterPro" id="IPR029063">
    <property type="entry name" value="SAM-dependent_MTases_sf"/>
</dbReference>
<sequence>MTAKDFLAALGEEIVDVDEESFDLFLQNPALPDLGMLDANAKTLELTVGGRDYTIVQSPGLLQSKNEHGTTGAAVWQSSVRVAKWLAGPPTPVTDAGLFGGHSTVLELGSGISGLVANTLAPKVTSFVATDQQQVLKLLRANIDANNVASTAKHSRQRASKEQVKSSNVRVLPLDWEEDDIPKQLTSNGLADGVDVVIACDCIYNYALVEPFVQACEDIARLRKTGSEGSKPQQGATVSLVVQQLRQSEVFELWLRAFMRSFRVWRLPDRMLDDQLRNGSGFAVHAGILR</sequence>
<evidence type="ECO:0000313" key="1">
    <source>
        <dbReference type="EMBL" id="KAK5107777.1"/>
    </source>
</evidence>
<protein>
    <recommendedName>
        <fullName evidence="3">Diaminohydroxyphosphoribosylamino-pyrimidine deaminase</fullName>
    </recommendedName>
</protein>
<dbReference type="GO" id="GO:0008757">
    <property type="term" value="F:S-adenosylmethionine-dependent methyltransferase activity"/>
    <property type="evidence" value="ECO:0007669"/>
    <property type="project" value="UniProtKB-ARBA"/>
</dbReference>